<dbReference type="InterPro" id="IPR001841">
    <property type="entry name" value="Znf_RING"/>
</dbReference>
<dbReference type="SMART" id="SM00184">
    <property type="entry name" value="RING"/>
    <property type="match status" value="2"/>
</dbReference>
<evidence type="ECO:0000259" key="6">
    <source>
        <dbReference type="PROSITE" id="PS50089"/>
    </source>
</evidence>
<feature type="compositionally biased region" description="Polar residues" evidence="5">
    <location>
        <begin position="372"/>
        <end position="387"/>
    </location>
</feature>
<dbReference type="Gene3D" id="3.30.40.10">
    <property type="entry name" value="Zinc/RING finger domain, C3HC4 (zinc finger)"/>
    <property type="match status" value="2"/>
</dbReference>
<keyword evidence="2 4" id="KW-0863">Zinc-finger</keyword>
<proteinExistence type="predicted"/>
<dbReference type="VEuPathDB" id="FungiDB:BTJ68_05970"/>
<keyword evidence="3" id="KW-0862">Zinc</keyword>
<dbReference type="SUPFAM" id="SSF57850">
    <property type="entry name" value="RING/U-box"/>
    <property type="match status" value="1"/>
</dbReference>
<feature type="compositionally biased region" description="Basic and acidic residues" evidence="5">
    <location>
        <begin position="483"/>
        <end position="492"/>
    </location>
</feature>
<evidence type="ECO:0000256" key="4">
    <source>
        <dbReference type="PROSITE-ProRule" id="PRU00175"/>
    </source>
</evidence>
<accession>A0A3M7HMG4</accession>
<dbReference type="PANTHER" id="PTHR12618:SF20">
    <property type="entry name" value="PHD AND RING FINGER DOMAIN-CONTAINING PROTEIN 1"/>
    <property type="match status" value="1"/>
</dbReference>
<evidence type="ECO:0000313" key="8">
    <source>
        <dbReference type="Proteomes" id="UP000280598"/>
    </source>
</evidence>
<dbReference type="PROSITE" id="PS50089">
    <property type="entry name" value="ZF_RING_2"/>
    <property type="match status" value="1"/>
</dbReference>
<dbReference type="EMBL" id="QWIS01000027">
    <property type="protein sequence ID" value="RMZ14434.1"/>
    <property type="molecule type" value="Genomic_DNA"/>
</dbReference>
<dbReference type="Proteomes" id="UP000280598">
    <property type="component" value="Unassembled WGS sequence"/>
</dbReference>
<organism evidence="7 8">
    <name type="scientific">Hortaea werneckii</name>
    <name type="common">Black yeast</name>
    <name type="synonym">Cladosporium werneckii</name>
    <dbReference type="NCBI Taxonomy" id="91943"/>
    <lineage>
        <taxon>Eukaryota</taxon>
        <taxon>Fungi</taxon>
        <taxon>Dikarya</taxon>
        <taxon>Ascomycota</taxon>
        <taxon>Pezizomycotina</taxon>
        <taxon>Dothideomycetes</taxon>
        <taxon>Dothideomycetidae</taxon>
        <taxon>Mycosphaerellales</taxon>
        <taxon>Teratosphaeriaceae</taxon>
        <taxon>Hortaea</taxon>
    </lineage>
</organism>
<dbReference type="SMART" id="SM00249">
    <property type="entry name" value="PHD"/>
    <property type="match status" value="1"/>
</dbReference>
<dbReference type="InterPro" id="IPR057031">
    <property type="entry name" value="SFR19-like_C"/>
</dbReference>
<feature type="region of interest" description="Disordered" evidence="5">
    <location>
        <begin position="323"/>
        <end position="392"/>
    </location>
</feature>
<reference evidence="7 8" key="1">
    <citation type="journal article" date="2018" name="BMC Genomics">
        <title>Genomic evidence for intraspecific hybridization in a clonal and extremely halotolerant yeast.</title>
        <authorList>
            <person name="Gostincar C."/>
            <person name="Stajich J.E."/>
            <person name="Zupancic J."/>
            <person name="Zalar P."/>
            <person name="Gunde-Cimerman N."/>
        </authorList>
    </citation>
    <scope>NUCLEOTIDE SEQUENCE [LARGE SCALE GENOMIC DNA]</scope>
    <source>
        <strain evidence="7 8">EXF-562</strain>
    </source>
</reference>
<dbReference type="Pfam" id="PF00628">
    <property type="entry name" value="PHD"/>
    <property type="match status" value="1"/>
</dbReference>
<keyword evidence="1" id="KW-0479">Metal-binding</keyword>
<evidence type="ECO:0000313" key="7">
    <source>
        <dbReference type="EMBL" id="RMZ14434.1"/>
    </source>
</evidence>
<feature type="compositionally biased region" description="Low complexity" evidence="5">
    <location>
        <begin position="513"/>
        <end position="528"/>
    </location>
</feature>
<dbReference type="InterPro" id="IPR019787">
    <property type="entry name" value="Znf_PHD-finger"/>
</dbReference>
<dbReference type="Pfam" id="PF23030">
    <property type="entry name" value="SCAF11-like_C"/>
    <property type="match status" value="1"/>
</dbReference>
<evidence type="ECO:0000256" key="3">
    <source>
        <dbReference type="ARBA" id="ARBA00022833"/>
    </source>
</evidence>
<feature type="compositionally biased region" description="Polar residues" evidence="5">
    <location>
        <begin position="409"/>
        <end position="440"/>
    </location>
</feature>
<evidence type="ECO:0000256" key="5">
    <source>
        <dbReference type="SAM" id="MobiDB-lite"/>
    </source>
</evidence>
<comment type="caution">
    <text evidence="7">The sequence shown here is derived from an EMBL/GenBank/DDBJ whole genome shotgun (WGS) entry which is preliminary data.</text>
</comment>
<protein>
    <recommendedName>
        <fullName evidence="6">RING-type domain-containing protein</fullName>
    </recommendedName>
</protein>
<dbReference type="AlphaFoldDB" id="A0A3M7HMG4"/>
<dbReference type="InterPro" id="IPR047157">
    <property type="entry name" value="PHRF1/Atg35"/>
</dbReference>
<dbReference type="InterPro" id="IPR013083">
    <property type="entry name" value="Znf_RING/FYVE/PHD"/>
</dbReference>
<dbReference type="InterPro" id="IPR011011">
    <property type="entry name" value="Znf_FYVE_PHD"/>
</dbReference>
<feature type="domain" description="RING-type" evidence="6">
    <location>
        <begin position="51"/>
        <end position="103"/>
    </location>
</feature>
<feature type="compositionally biased region" description="Low complexity" evidence="5">
    <location>
        <begin position="456"/>
        <end position="468"/>
    </location>
</feature>
<evidence type="ECO:0000256" key="2">
    <source>
        <dbReference type="ARBA" id="ARBA00022771"/>
    </source>
</evidence>
<name>A0A3M7HMG4_HORWE</name>
<evidence type="ECO:0000256" key="1">
    <source>
        <dbReference type="ARBA" id="ARBA00022723"/>
    </source>
</evidence>
<feature type="region of interest" description="Disordered" evidence="5">
    <location>
        <begin position="404"/>
        <end position="532"/>
    </location>
</feature>
<dbReference type="PROSITE" id="PS01359">
    <property type="entry name" value="ZF_PHD_1"/>
    <property type="match status" value="1"/>
</dbReference>
<dbReference type="PANTHER" id="PTHR12618">
    <property type="entry name" value="PHD AND RING FINGER DOMAIN-CONTAINING PROTEIN 1"/>
    <property type="match status" value="1"/>
</dbReference>
<dbReference type="InterPro" id="IPR019786">
    <property type="entry name" value="Zinc_finger_PHD-type_CS"/>
</dbReference>
<sequence>MAETCIVCLGDLRTSTTTGDPPPLEAGTAAADAGDDAARKSTKTNKLLEPPVCLLFLNQVLTSDASIHVDEEAIAHLLPCNHDLHNACLKPWVERANSCPICRTAFNMVQLSRAMGAPVVESYAVQDKTQEAELDPTMIIEDELFAVETWEPCMICETADDTHETMYCDGCDKAVHVFCAGYEESPDVWYCETCLADLEAETGLDGLRPAVRRQPRRREGVAAGGARSRGRRNNDAIWARVWQEVSRSLDMDLDFPFDEEPAVQRTPHQQRELDHWARRLEVADEHGARARLRDIANARLQPHQRAPVQAEPESQEEIRAWNAFDKARQSQEAPSSVRRRKRKTTASPASPREAEAQEQPQLKRPRLRRPPNSTDYHPSAESSTAAQQRGDDRSTFLSSLLKDVETKPASATSPPASEQQNGQYSPRNSSPVRSPTSSGHATPRALSPTPPPQRPTPLSSIISPMSSPRVDTFSPFSPAAESPRQDTSDHPRQRGRRRRSNDSHHANGEAQSRNRASSASPSRNLSYSAKEEVQRMVKLALRPRYQEKEISKDQYTEINRDVSRKMYDMVGNATALADQAERERWQVVAQEEVRKAISALHFGAKSE</sequence>
<dbReference type="SUPFAM" id="SSF57903">
    <property type="entry name" value="FYVE/PHD zinc finger"/>
    <property type="match status" value="1"/>
</dbReference>
<dbReference type="GO" id="GO:0008270">
    <property type="term" value="F:zinc ion binding"/>
    <property type="evidence" value="ECO:0007669"/>
    <property type="project" value="UniProtKB-KW"/>
</dbReference>
<dbReference type="InterPro" id="IPR001965">
    <property type="entry name" value="Znf_PHD"/>
</dbReference>
<gene>
    <name evidence="7" type="ORF">D0860_02097</name>
</gene>
<dbReference type="Pfam" id="PF13639">
    <property type="entry name" value="zf-RING_2"/>
    <property type="match status" value="1"/>
</dbReference>